<dbReference type="Pfam" id="PF25597">
    <property type="entry name" value="SH3_retrovirus"/>
    <property type="match status" value="1"/>
</dbReference>
<dbReference type="AlphaFoldDB" id="A0AAD4W973"/>
<keyword evidence="4" id="KW-1185">Reference proteome</keyword>
<dbReference type="PANTHER" id="PTHR42648:SF28">
    <property type="entry name" value="TRANSPOSON-ENCODED PROTEIN WITH RIBONUCLEASE H-LIKE AND RETROVIRUS ZINC FINGER-LIKE DOMAINS"/>
    <property type="match status" value="1"/>
</dbReference>
<dbReference type="InterPro" id="IPR036397">
    <property type="entry name" value="RNaseH_sf"/>
</dbReference>
<sequence>MKKKPQQNGAAKRMNRTLMECERSMRIYADLSEAFWAEAVNHASYLVNMSPSKSLDFKCAEEVWSNKFNEYINLKVFGCSAYALIPSDEKTKLKPKSLECIFLGFESGVKCFKLWDPVNQTKILGREVVFDENIMLMIKIRKLEAKEDVVGIKTTVSITPRRVFEDTPRMQPIEDVHEAVESNTKVEELGQQQKAQDEKEE</sequence>
<evidence type="ECO:0000259" key="2">
    <source>
        <dbReference type="Pfam" id="PF25597"/>
    </source>
</evidence>
<dbReference type="Gene3D" id="3.30.420.10">
    <property type="entry name" value="Ribonuclease H-like superfamily/Ribonuclease H"/>
    <property type="match status" value="1"/>
</dbReference>
<evidence type="ECO:0000313" key="3">
    <source>
        <dbReference type="EMBL" id="KAI5339245.1"/>
    </source>
</evidence>
<feature type="domain" description="Retroviral polymerase SH3-like" evidence="2">
    <location>
        <begin position="79"/>
        <end position="134"/>
    </location>
</feature>
<dbReference type="Proteomes" id="UP001054821">
    <property type="component" value="Chromosome 3"/>
</dbReference>
<evidence type="ECO:0000256" key="1">
    <source>
        <dbReference type="SAM" id="MobiDB-lite"/>
    </source>
</evidence>
<dbReference type="PANTHER" id="PTHR42648">
    <property type="entry name" value="TRANSPOSASE, PUTATIVE-RELATED"/>
    <property type="match status" value="1"/>
</dbReference>
<dbReference type="GO" id="GO:0003676">
    <property type="term" value="F:nucleic acid binding"/>
    <property type="evidence" value="ECO:0007669"/>
    <property type="project" value="InterPro"/>
</dbReference>
<protein>
    <recommendedName>
        <fullName evidence="2">Retroviral polymerase SH3-like domain-containing protein</fullName>
    </recommendedName>
</protein>
<dbReference type="InterPro" id="IPR039537">
    <property type="entry name" value="Retrotran_Ty1/copia-like"/>
</dbReference>
<gene>
    <name evidence="3" type="ORF">L3X38_018517</name>
</gene>
<proteinExistence type="predicted"/>
<accession>A0AAD4W973</accession>
<evidence type="ECO:0000313" key="4">
    <source>
        <dbReference type="Proteomes" id="UP001054821"/>
    </source>
</evidence>
<organism evidence="3 4">
    <name type="scientific">Prunus dulcis</name>
    <name type="common">Almond</name>
    <name type="synonym">Amygdalus dulcis</name>
    <dbReference type="NCBI Taxonomy" id="3755"/>
    <lineage>
        <taxon>Eukaryota</taxon>
        <taxon>Viridiplantae</taxon>
        <taxon>Streptophyta</taxon>
        <taxon>Embryophyta</taxon>
        <taxon>Tracheophyta</taxon>
        <taxon>Spermatophyta</taxon>
        <taxon>Magnoliopsida</taxon>
        <taxon>eudicotyledons</taxon>
        <taxon>Gunneridae</taxon>
        <taxon>Pentapetalae</taxon>
        <taxon>rosids</taxon>
        <taxon>fabids</taxon>
        <taxon>Rosales</taxon>
        <taxon>Rosaceae</taxon>
        <taxon>Amygdaloideae</taxon>
        <taxon>Amygdaleae</taxon>
        <taxon>Prunus</taxon>
    </lineage>
</organism>
<dbReference type="EMBL" id="JAJFAZ020000003">
    <property type="protein sequence ID" value="KAI5339245.1"/>
    <property type="molecule type" value="Genomic_DNA"/>
</dbReference>
<name>A0AAD4W973_PRUDU</name>
<comment type="caution">
    <text evidence="3">The sequence shown here is derived from an EMBL/GenBank/DDBJ whole genome shotgun (WGS) entry which is preliminary data.</text>
</comment>
<dbReference type="InterPro" id="IPR057670">
    <property type="entry name" value="SH3_retrovirus"/>
</dbReference>
<reference evidence="3 4" key="1">
    <citation type="journal article" date="2022" name="G3 (Bethesda)">
        <title>Whole-genome sequence and methylome profiling of the almond [Prunus dulcis (Mill.) D.A. Webb] cultivar 'Nonpareil'.</title>
        <authorList>
            <person name="D'Amico-Willman K.M."/>
            <person name="Ouma W.Z."/>
            <person name="Meulia T."/>
            <person name="Sideli G.M."/>
            <person name="Gradziel T.M."/>
            <person name="Fresnedo-Ramirez J."/>
        </authorList>
    </citation>
    <scope>NUCLEOTIDE SEQUENCE [LARGE SCALE GENOMIC DNA]</scope>
    <source>
        <strain evidence="3">Clone GOH B32 T37-40</strain>
    </source>
</reference>
<feature type="region of interest" description="Disordered" evidence="1">
    <location>
        <begin position="180"/>
        <end position="201"/>
    </location>
</feature>
<dbReference type="InterPro" id="IPR012337">
    <property type="entry name" value="RNaseH-like_sf"/>
</dbReference>
<dbReference type="SUPFAM" id="SSF53098">
    <property type="entry name" value="Ribonuclease H-like"/>
    <property type="match status" value="1"/>
</dbReference>